<comment type="caution">
    <text evidence="1">The sequence shown here is derived from an EMBL/GenBank/DDBJ whole genome shotgun (WGS) entry which is preliminary data.</text>
</comment>
<dbReference type="GO" id="GO:0005524">
    <property type="term" value="F:ATP binding"/>
    <property type="evidence" value="ECO:0007669"/>
    <property type="project" value="UniProtKB-KW"/>
</dbReference>
<dbReference type="SUPFAM" id="SSF52540">
    <property type="entry name" value="P-loop containing nucleoside triphosphate hydrolases"/>
    <property type="match status" value="1"/>
</dbReference>
<proteinExistence type="predicted"/>
<reference evidence="1" key="1">
    <citation type="submission" date="2020-11" db="EMBL/GenBank/DDBJ databases">
        <title>Nocardia NEAU-351.nov., a novel actinomycete isolated from the cow dung.</title>
        <authorList>
            <person name="Zhang X."/>
        </authorList>
    </citation>
    <scope>NUCLEOTIDE SEQUENCE</scope>
    <source>
        <strain evidence="1">NEAU-351</strain>
    </source>
</reference>
<evidence type="ECO:0000313" key="2">
    <source>
        <dbReference type="Proteomes" id="UP000655751"/>
    </source>
</evidence>
<keyword evidence="2" id="KW-1185">Reference proteome</keyword>
<accession>A0A931II61</accession>
<sequence length="513" mass="56158">MAELLLSRRSIVLRSIVIHMAALMKPDRVFDRVREWEGLARFASSPSSDVRLGIVSGRRRQGKTFLLDALAEAVGGFFFTATDSTEAEALRGFGEAVASYAGGGRYAFRDWDEALERLFAVVGDGLVVIDEFPYLSKASPSLPSVLQRALDPRGSARKSGARILLCGSAMSVMGNLLSGNAPLRGRASMELIVRPLGYLDAARFWDIDDPRLAVLVHSIVGGTPAYRREFVAGDAPESLADFDSWVLRTVLDPQVPLFREARYLLAEETEIRDVALYHAVLGAIAGGHTTRGGIANAIGRSSTDIGHPLSVLDDAQLITREADPFNRGKSTYRIAEPLIVFYEAIMRREWTRLERGNTEAAWRNSQATFRSQVVGPHFEGICREWAMAVDAEVFGELPGQVAAATVNDPRDKKQIQVDVAVLAPEETGHPRRILSLGEVKWDRTMTLGHLERLERARELLSAKGYDTRNTVLSCYSGAGFDENLRAAGAAPGERAGETDAPMLVDLDAIYALE</sequence>
<dbReference type="Gene3D" id="3.40.50.300">
    <property type="entry name" value="P-loop containing nucleotide triphosphate hydrolases"/>
    <property type="match status" value="1"/>
</dbReference>
<evidence type="ECO:0000313" key="1">
    <source>
        <dbReference type="EMBL" id="MBH0780145.1"/>
    </source>
</evidence>
<keyword evidence="1" id="KW-0547">Nucleotide-binding</keyword>
<dbReference type="RefSeq" id="WP_198428992.1">
    <property type="nucleotide sequence ID" value="NZ_JADMLG010000013.1"/>
</dbReference>
<dbReference type="PANTHER" id="PTHR34704:SF1">
    <property type="entry name" value="ATPASE"/>
    <property type="match status" value="1"/>
</dbReference>
<dbReference type="PANTHER" id="PTHR34704">
    <property type="entry name" value="ATPASE"/>
    <property type="match status" value="1"/>
</dbReference>
<gene>
    <name evidence="1" type="ORF">IT779_28120</name>
</gene>
<organism evidence="1 2">
    <name type="scientific">Nocardia bovistercoris</name>
    <dbReference type="NCBI Taxonomy" id="2785916"/>
    <lineage>
        <taxon>Bacteria</taxon>
        <taxon>Bacillati</taxon>
        <taxon>Actinomycetota</taxon>
        <taxon>Actinomycetes</taxon>
        <taxon>Mycobacteriales</taxon>
        <taxon>Nocardiaceae</taxon>
        <taxon>Nocardia</taxon>
    </lineage>
</organism>
<keyword evidence="1" id="KW-0067">ATP-binding</keyword>
<name>A0A931II61_9NOCA</name>
<dbReference type="AlphaFoldDB" id="A0A931II61"/>
<dbReference type="EMBL" id="JADMLG010000013">
    <property type="protein sequence ID" value="MBH0780145.1"/>
    <property type="molecule type" value="Genomic_DNA"/>
</dbReference>
<dbReference type="InterPro" id="IPR027417">
    <property type="entry name" value="P-loop_NTPase"/>
</dbReference>
<protein>
    <submittedName>
        <fullName evidence="1">ATP-binding protein</fullName>
    </submittedName>
</protein>
<dbReference type="Proteomes" id="UP000655751">
    <property type="component" value="Unassembled WGS sequence"/>
</dbReference>